<evidence type="ECO:0000256" key="5">
    <source>
        <dbReference type="SAM" id="Phobius"/>
    </source>
</evidence>
<comment type="catalytic activity">
    <reaction evidence="3 4">
        <text>alpha-D-glucose 6-phosphate = beta-D-fructose 6-phosphate</text>
        <dbReference type="Rhea" id="RHEA:11816"/>
        <dbReference type="ChEBI" id="CHEBI:57634"/>
        <dbReference type="ChEBI" id="CHEBI:58225"/>
        <dbReference type="EC" id="5.3.1.9"/>
    </reaction>
</comment>
<dbReference type="NCBIfam" id="NF010697">
    <property type="entry name" value="PRK14097.1"/>
    <property type="match status" value="1"/>
</dbReference>
<keyword evidence="5" id="KW-0472">Membrane</keyword>
<dbReference type="PANTHER" id="PTHR11469">
    <property type="entry name" value="GLUCOSE-6-PHOSPHATE ISOMERASE"/>
    <property type="match status" value="1"/>
</dbReference>
<dbReference type="EMBL" id="JAHMHK010000002">
    <property type="protein sequence ID" value="MBU4693630.1"/>
    <property type="molecule type" value="Genomic_DNA"/>
</dbReference>
<evidence type="ECO:0000256" key="3">
    <source>
        <dbReference type="ARBA" id="ARBA00029321"/>
    </source>
</evidence>
<dbReference type="InterPro" id="IPR018189">
    <property type="entry name" value="Phosphoglucose_isomerase_CS"/>
</dbReference>
<dbReference type="Proteomes" id="UP000812267">
    <property type="component" value="Unassembled WGS sequence"/>
</dbReference>
<proteinExistence type="inferred from homology"/>
<dbReference type="PROSITE" id="PS00174">
    <property type="entry name" value="P_GLUCOSE_ISOMERASE_2"/>
    <property type="match status" value="1"/>
</dbReference>
<dbReference type="InterPro" id="IPR035482">
    <property type="entry name" value="SIS_PGI_2"/>
</dbReference>
<sequence>MKTIELNVSKAIDSKEFNEYQERVSKIHNAIKTKTVIEKDWLGWIDLPKKLKDEEYEKMQNIAKRWINSNIEVVVVIGIGGSYLGAKAGYEFIYGPYSNKKPKMELLFTGNCVSAESLVSQLQYVENRRFAINVISKSGKTLETSIAFREFRKLLELKVGSIKAKDLIVATTDKSKGILYDLATSKGYDKLIIPDDVGGRFSVLSPVGLFPFICAGLNTESLLLGAQQALKNNSSEEIVKNDAYKYAVTRHYLSKNYSLELLVSYEPKLQYFQEWWKQLFAESEGKNGRGLFPASSQFSTDLHSIGQFIQDGNKVLFETSLFLKNPNTNFKISKDSENLDKISYLDGKEVHKVNWAIFEATLGAHHQTAKIPNIIIEYDKTDEFTLGYLFQFFMIALTMSAYLLGVNPFNQPGVEVYKTNMIKTLSEI</sequence>
<protein>
    <recommendedName>
        <fullName evidence="4">Glucose-6-phosphate isomerase</fullName>
        <shortName evidence="4">GPI</shortName>
        <ecNumber evidence="4">5.3.1.9</ecNumber>
    </recommendedName>
    <alternativeName>
        <fullName evidence="4">Phosphoglucose isomerase</fullName>
        <shortName evidence="4">PGI</shortName>
    </alternativeName>
    <alternativeName>
        <fullName evidence="4">Phosphohexose isomerase</fullName>
        <shortName evidence="4">PHI</shortName>
    </alternativeName>
</protein>
<accession>A0ABS6DRJ7</accession>
<dbReference type="RefSeq" id="WP_216505526.1">
    <property type="nucleotide sequence ID" value="NZ_JAHMHJ010000003.1"/>
</dbReference>
<evidence type="ECO:0000256" key="1">
    <source>
        <dbReference type="ARBA" id="ARBA00004926"/>
    </source>
</evidence>
<dbReference type="PROSITE" id="PS00765">
    <property type="entry name" value="P_GLUCOSE_ISOMERASE_1"/>
    <property type="match status" value="1"/>
</dbReference>
<keyword evidence="4 6" id="KW-0413">Isomerase</keyword>
<dbReference type="CDD" id="cd05016">
    <property type="entry name" value="SIS_PGI_2"/>
    <property type="match status" value="1"/>
</dbReference>
<comment type="caution">
    <text evidence="6">The sequence shown here is derived from an EMBL/GenBank/DDBJ whole genome shotgun (WGS) entry which is preliminary data.</text>
</comment>
<dbReference type="PROSITE" id="PS51463">
    <property type="entry name" value="P_GLUCOSE_ISOMERASE_3"/>
    <property type="match status" value="1"/>
</dbReference>
<name>A0ABS6DRJ7_9MOLU</name>
<organism evidence="6 7">
    <name type="scientific">Mycoplasma zalophidermidis</name>
    <dbReference type="NCBI Taxonomy" id="398174"/>
    <lineage>
        <taxon>Bacteria</taxon>
        <taxon>Bacillati</taxon>
        <taxon>Mycoplasmatota</taxon>
        <taxon>Mollicutes</taxon>
        <taxon>Mycoplasmataceae</taxon>
        <taxon>Mycoplasma</taxon>
    </lineage>
</organism>
<dbReference type="InterPro" id="IPR035476">
    <property type="entry name" value="SIS_PGI_1"/>
</dbReference>
<comment type="function">
    <text evidence="4">Catalyzes the reversible isomerization of glucose-6-phosphate to fructose-6-phosphate.</text>
</comment>
<keyword evidence="4" id="KW-0324">Glycolysis</keyword>
<evidence type="ECO:0000313" key="6">
    <source>
        <dbReference type="EMBL" id="MBU4693630.1"/>
    </source>
</evidence>
<comment type="pathway">
    <text evidence="4">Carbohydrate biosynthesis; gluconeogenesis.</text>
</comment>
<comment type="pathway">
    <text evidence="1 4">Carbohydrate degradation; glycolysis; D-glyceraldehyde 3-phosphate and glycerone phosphate from D-glucose: step 2/4.</text>
</comment>
<feature type="transmembrane region" description="Helical" evidence="5">
    <location>
        <begin position="386"/>
        <end position="404"/>
    </location>
</feature>
<dbReference type="EC" id="5.3.1.9" evidence="4"/>
<feature type="active site" evidence="4">
    <location>
        <position position="418"/>
    </location>
</feature>
<evidence type="ECO:0000313" key="7">
    <source>
        <dbReference type="Proteomes" id="UP000812267"/>
    </source>
</evidence>
<keyword evidence="5" id="KW-1133">Transmembrane helix</keyword>
<comment type="similarity">
    <text evidence="2 4">Belongs to the GPI family.</text>
</comment>
<dbReference type="CDD" id="cd05015">
    <property type="entry name" value="SIS_PGI_1"/>
    <property type="match status" value="1"/>
</dbReference>
<keyword evidence="4" id="KW-0963">Cytoplasm</keyword>
<reference evidence="6" key="1">
    <citation type="submission" date="2021-06" db="EMBL/GenBank/DDBJ databases">
        <title>Novel Mycoplasma species detected in California sea lions (Zalophus californianus) from the USA.</title>
        <authorList>
            <person name="Volokhov D.V."/>
            <person name="Furtak V.A."/>
            <person name="Zagorodnyaya T.A."/>
        </authorList>
    </citation>
    <scope>NUCLEOTIDE SEQUENCE [LARGE SCALE GENOMIC DNA]</scope>
    <source>
        <strain evidence="6">CSL 4779</strain>
    </source>
</reference>
<comment type="subcellular location">
    <subcellularLocation>
        <location evidence="4">Cytoplasm</location>
    </subcellularLocation>
</comment>
<keyword evidence="5" id="KW-0812">Transmembrane</keyword>
<dbReference type="PANTHER" id="PTHR11469:SF1">
    <property type="entry name" value="GLUCOSE-6-PHOSPHATE ISOMERASE"/>
    <property type="match status" value="1"/>
</dbReference>
<dbReference type="InterPro" id="IPR001672">
    <property type="entry name" value="G6P_Isomerase"/>
</dbReference>
<comment type="caution">
    <text evidence="4">Lacks conserved residue(s) required for the propagation of feature annotation.</text>
</comment>
<dbReference type="GO" id="GO:0004347">
    <property type="term" value="F:glucose-6-phosphate isomerase activity"/>
    <property type="evidence" value="ECO:0007669"/>
    <property type="project" value="UniProtKB-EC"/>
</dbReference>
<dbReference type="Pfam" id="PF00342">
    <property type="entry name" value="PGI"/>
    <property type="match status" value="1"/>
</dbReference>
<keyword evidence="7" id="KW-1185">Reference proteome</keyword>
<dbReference type="HAMAP" id="MF_00473">
    <property type="entry name" value="G6P_isomerase"/>
    <property type="match status" value="1"/>
</dbReference>
<evidence type="ECO:0000256" key="2">
    <source>
        <dbReference type="ARBA" id="ARBA00006604"/>
    </source>
</evidence>
<feature type="active site" description="Proton donor" evidence="4">
    <location>
        <position position="282"/>
    </location>
</feature>
<keyword evidence="4" id="KW-0312">Gluconeogenesis</keyword>
<gene>
    <name evidence="4" type="primary">pgi</name>
    <name evidence="6" type="ORF">KQ878_01875</name>
</gene>
<evidence type="ECO:0000256" key="4">
    <source>
        <dbReference type="HAMAP-Rule" id="MF_00473"/>
    </source>
</evidence>